<accession>A0A6C0AV05</accession>
<feature type="transmembrane region" description="Helical" evidence="2">
    <location>
        <begin position="468"/>
        <end position="487"/>
    </location>
</feature>
<feature type="transmembrane region" description="Helical" evidence="2">
    <location>
        <begin position="371"/>
        <end position="403"/>
    </location>
</feature>
<feature type="transmembrane region" description="Helical" evidence="2">
    <location>
        <begin position="499"/>
        <end position="517"/>
    </location>
</feature>
<feature type="transmembrane region" description="Helical" evidence="2">
    <location>
        <begin position="329"/>
        <end position="350"/>
    </location>
</feature>
<keyword evidence="2" id="KW-0472">Membrane</keyword>
<proteinExistence type="predicted"/>
<sequence length="563" mass="64408">MNPYDKNDTKKWKLKGFRKANKNDIDFQVESMKNKIKLVKNPKKKTINIQNIEPLVDVLDSSSNEVIVEDVDSDSDSDNDNETSNEFLQDTTDPETLREGIESSPNANLSDDMYTSKSDDIYEGGDDNGCSMIGAALSSGFDAIADTIDKVFYMFASLMASTDQEDKQQVKDTHIIKKYVYWFFAVVIGLFVVLNWFLIMLFRDSAGLPTPIHEDTNAEEKQKIMELNKTLIPDFYNGEPSFARKVKDSDGTLKGFYGLLYWFLRYPFAGSDTLMYVSTKLPSYVESYLPLTMWFLLLLIVCIVGVYYIPRFLATVVSKSLQMDPSDPYLSIVQTILFIAYFLSCITSASDEDAMKFWTNLSNIHVIGGPILVFLVQLALLLYVFLVAPIIFCLVLSCFILYYSIAPILKMDPQGPFALYKKIVSYIEHEYNMVKQPYNDFETTCPKPSFIATISYYLQTFSFALYKYSHIIAFVLLFITSMIEYSVSIKTNRIKDTMMIIAGVSIAVVFAMTKLLYDENGFNIFLRDYDKQKADIVITYDQNFKQHMQDKINEVIPSQTKEV</sequence>
<feature type="transmembrane region" description="Helical" evidence="2">
    <location>
        <begin position="179"/>
        <end position="202"/>
    </location>
</feature>
<feature type="region of interest" description="Disordered" evidence="1">
    <location>
        <begin position="69"/>
        <end position="120"/>
    </location>
</feature>
<organism evidence="3">
    <name type="scientific">viral metagenome</name>
    <dbReference type="NCBI Taxonomy" id="1070528"/>
    <lineage>
        <taxon>unclassified sequences</taxon>
        <taxon>metagenomes</taxon>
        <taxon>organismal metagenomes</taxon>
    </lineage>
</organism>
<evidence type="ECO:0000256" key="2">
    <source>
        <dbReference type="SAM" id="Phobius"/>
    </source>
</evidence>
<feature type="transmembrane region" description="Helical" evidence="2">
    <location>
        <begin position="259"/>
        <end position="277"/>
    </location>
</feature>
<evidence type="ECO:0000313" key="3">
    <source>
        <dbReference type="EMBL" id="QHS83190.1"/>
    </source>
</evidence>
<name>A0A6C0AV05_9ZZZZ</name>
<protein>
    <submittedName>
        <fullName evidence="3">Uncharacterized protein</fullName>
    </submittedName>
</protein>
<feature type="transmembrane region" description="Helical" evidence="2">
    <location>
        <begin position="289"/>
        <end position="309"/>
    </location>
</feature>
<feature type="compositionally biased region" description="Polar residues" evidence="1">
    <location>
        <begin position="103"/>
        <end position="116"/>
    </location>
</feature>
<keyword evidence="2" id="KW-0812">Transmembrane</keyword>
<dbReference type="EMBL" id="MN738750">
    <property type="protein sequence ID" value="QHS83190.1"/>
    <property type="molecule type" value="Genomic_DNA"/>
</dbReference>
<dbReference type="AlphaFoldDB" id="A0A6C0AV05"/>
<evidence type="ECO:0000256" key="1">
    <source>
        <dbReference type="SAM" id="MobiDB-lite"/>
    </source>
</evidence>
<reference evidence="3" key="1">
    <citation type="journal article" date="2020" name="Nature">
        <title>Giant virus diversity and host interactions through global metagenomics.</title>
        <authorList>
            <person name="Schulz F."/>
            <person name="Roux S."/>
            <person name="Paez-Espino D."/>
            <person name="Jungbluth S."/>
            <person name="Walsh D.A."/>
            <person name="Denef V.J."/>
            <person name="McMahon K.D."/>
            <person name="Konstantinidis K.T."/>
            <person name="Eloe-Fadrosh E.A."/>
            <person name="Kyrpides N.C."/>
            <person name="Woyke T."/>
        </authorList>
    </citation>
    <scope>NUCLEOTIDE SEQUENCE</scope>
    <source>
        <strain evidence="3">GVMAG-S-ERX555943-30</strain>
    </source>
</reference>
<feature type="compositionally biased region" description="Acidic residues" evidence="1">
    <location>
        <begin position="69"/>
        <end position="83"/>
    </location>
</feature>
<keyword evidence="2" id="KW-1133">Transmembrane helix</keyword>